<comment type="subcellular location">
    <subcellularLocation>
        <location evidence="1">Membrane</location>
        <topology evidence="1">Multi-pass membrane protein</topology>
    </subcellularLocation>
</comment>
<keyword evidence="6 11" id="KW-0472">Membrane</keyword>
<sequence length="591" mass="65654">MKKKSLLGRFLVWRLKHVNDRQFISMLAILIGVTSGIAAVIIKNSVHFISSLLQNNSSVEYENILYVIYPTIGILIAVLFIKYVIRRPVRHGIPNVLYGISKSNAQISRHNMFSSIITSAFTVGFGGSVGLEGPTVATGAALGSNIGRLFHLNYKHITLLLGCACAGAMAAIFKAPIAAIVFALEVIMLDLTMWSLVPLLLASTSAVITSYFFLGMDVLYPFKVENGFIMSDLPYYIVLGIFTGLLATYFTKCYMFIHGIFDKIESIYKKLIFGGLSLGIIIFFFPSLFGEGYDAINASLSGNYSYLFNNSLFYSFQDNFWMIIVLLVMVIFFKVIAASITFGAGGVGGIFAPTLFMGVNAGVLFAKLVQHLGFRDLEVNNFALIGMAGMIAGVLHAPLTGLFLIADISGGYQLFVPLMITATVSYATVKTFETHSVYTIQLAKRKELMTHDKDQNVLSLMRVTKLIERDFSTVDANATLGELVKVIAKANRNIFIVIDEENNFKGIVKLDDIREIMFQPEKYNDVFVRDLMVMPQVVIQHDESMADVASKYQYSDKFNLVVLNDGKYCGCVSRAQIFSTYRRMLKHFSED</sequence>
<evidence type="ECO:0000256" key="10">
    <source>
        <dbReference type="PROSITE-ProRule" id="PRU00703"/>
    </source>
</evidence>
<dbReference type="PROSITE" id="PS51371">
    <property type="entry name" value="CBS"/>
    <property type="match status" value="1"/>
</dbReference>
<dbReference type="RefSeq" id="WP_245868035.1">
    <property type="nucleotide sequence ID" value="NZ_MVDD01000001.1"/>
</dbReference>
<dbReference type="InterPro" id="IPR046342">
    <property type="entry name" value="CBS_dom_sf"/>
</dbReference>
<keyword evidence="8" id="KW-0868">Chloride</keyword>
<dbReference type="PANTHER" id="PTHR43427">
    <property type="entry name" value="CHLORIDE CHANNEL PROTEIN CLC-E"/>
    <property type="match status" value="1"/>
</dbReference>
<evidence type="ECO:0000259" key="12">
    <source>
        <dbReference type="PROSITE" id="PS51371"/>
    </source>
</evidence>
<dbReference type="GO" id="GO:0034707">
    <property type="term" value="C:chloride channel complex"/>
    <property type="evidence" value="ECO:0007669"/>
    <property type="project" value="UniProtKB-KW"/>
</dbReference>
<evidence type="ECO:0000313" key="14">
    <source>
        <dbReference type="Proteomes" id="UP000233535"/>
    </source>
</evidence>
<feature type="transmembrane region" description="Helical" evidence="11">
    <location>
        <begin position="233"/>
        <end position="250"/>
    </location>
</feature>
<dbReference type="Gene3D" id="3.10.580.10">
    <property type="entry name" value="CBS-domain"/>
    <property type="match status" value="1"/>
</dbReference>
<feature type="transmembrane region" description="Helical" evidence="11">
    <location>
        <begin position="350"/>
        <end position="369"/>
    </location>
</feature>
<keyword evidence="14" id="KW-1185">Reference proteome</keyword>
<feature type="transmembrane region" description="Helical" evidence="11">
    <location>
        <begin position="381"/>
        <end position="406"/>
    </location>
</feature>
<keyword evidence="2" id="KW-0813">Transport</keyword>
<feature type="transmembrane region" description="Helical" evidence="11">
    <location>
        <begin position="112"/>
        <end position="131"/>
    </location>
</feature>
<accession>A0A2N3I5B5</accession>
<evidence type="ECO:0000256" key="4">
    <source>
        <dbReference type="ARBA" id="ARBA00022989"/>
    </source>
</evidence>
<organism evidence="13 14">
    <name type="scientific">Labilibaculum filiforme</name>
    <dbReference type="NCBI Taxonomy" id="1940526"/>
    <lineage>
        <taxon>Bacteria</taxon>
        <taxon>Pseudomonadati</taxon>
        <taxon>Bacteroidota</taxon>
        <taxon>Bacteroidia</taxon>
        <taxon>Marinilabiliales</taxon>
        <taxon>Marinifilaceae</taxon>
        <taxon>Labilibaculum</taxon>
    </lineage>
</organism>
<keyword evidence="3 11" id="KW-0812">Transmembrane</keyword>
<evidence type="ECO:0000256" key="2">
    <source>
        <dbReference type="ARBA" id="ARBA00022448"/>
    </source>
</evidence>
<gene>
    <name evidence="13" type="ORF">BZG02_00345</name>
</gene>
<protein>
    <submittedName>
        <fullName evidence="13">Chloride channel protein</fullName>
    </submittedName>
</protein>
<dbReference type="Gene3D" id="1.10.3080.10">
    <property type="entry name" value="Clc chloride channel"/>
    <property type="match status" value="1"/>
</dbReference>
<feature type="transmembrane region" description="Helical" evidence="11">
    <location>
        <begin position="320"/>
        <end position="344"/>
    </location>
</feature>
<evidence type="ECO:0000256" key="8">
    <source>
        <dbReference type="ARBA" id="ARBA00023214"/>
    </source>
</evidence>
<dbReference type="EMBL" id="MVDD01000001">
    <property type="protein sequence ID" value="PKQ65492.1"/>
    <property type="molecule type" value="Genomic_DNA"/>
</dbReference>
<evidence type="ECO:0000256" key="9">
    <source>
        <dbReference type="ARBA" id="ARBA00023303"/>
    </source>
</evidence>
<keyword evidence="7" id="KW-0869">Chloride channel</keyword>
<dbReference type="Proteomes" id="UP000233535">
    <property type="component" value="Unassembled WGS sequence"/>
</dbReference>
<dbReference type="PRINTS" id="PR00762">
    <property type="entry name" value="CLCHANNEL"/>
</dbReference>
<dbReference type="SUPFAM" id="SSF81340">
    <property type="entry name" value="Clc chloride channel"/>
    <property type="match status" value="1"/>
</dbReference>
<dbReference type="CDD" id="cd00400">
    <property type="entry name" value="Voltage_gated_ClC"/>
    <property type="match status" value="1"/>
</dbReference>
<feature type="domain" description="CBS" evidence="12">
    <location>
        <begin position="467"/>
        <end position="526"/>
    </location>
</feature>
<evidence type="ECO:0000256" key="3">
    <source>
        <dbReference type="ARBA" id="ARBA00022692"/>
    </source>
</evidence>
<dbReference type="InterPro" id="IPR050368">
    <property type="entry name" value="ClC-type_chloride_channel"/>
</dbReference>
<name>A0A2N3I5B5_9BACT</name>
<feature type="transmembrane region" description="Helical" evidence="11">
    <location>
        <begin position="64"/>
        <end position="85"/>
    </location>
</feature>
<evidence type="ECO:0000256" key="5">
    <source>
        <dbReference type="ARBA" id="ARBA00023065"/>
    </source>
</evidence>
<proteinExistence type="predicted"/>
<dbReference type="AlphaFoldDB" id="A0A2N3I5B5"/>
<evidence type="ECO:0000256" key="1">
    <source>
        <dbReference type="ARBA" id="ARBA00004141"/>
    </source>
</evidence>
<keyword evidence="9" id="KW-0407">Ion channel</keyword>
<feature type="transmembrane region" description="Helical" evidence="11">
    <location>
        <begin position="157"/>
        <end position="184"/>
    </location>
</feature>
<dbReference type="InterPro" id="IPR000644">
    <property type="entry name" value="CBS_dom"/>
</dbReference>
<evidence type="ECO:0000256" key="11">
    <source>
        <dbReference type="SAM" id="Phobius"/>
    </source>
</evidence>
<dbReference type="Pfam" id="PF00654">
    <property type="entry name" value="Voltage_CLC"/>
    <property type="match status" value="1"/>
</dbReference>
<feature type="transmembrane region" description="Helical" evidence="11">
    <location>
        <begin position="191"/>
        <end position="213"/>
    </location>
</feature>
<feature type="transmembrane region" description="Helical" evidence="11">
    <location>
        <begin position="23"/>
        <end position="44"/>
    </location>
</feature>
<evidence type="ECO:0000313" key="13">
    <source>
        <dbReference type="EMBL" id="PKQ65492.1"/>
    </source>
</evidence>
<dbReference type="Pfam" id="PF00571">
    <property type="entry name" value="CBS"/>
    <property type="match status" value="1"/>
</dbReference>
<keyword evidence="10" id="KW-0129">CBS domain</keyword>
<feature type="transmembrane region" description="Helical" evidence="11">
    <location>
        <begin position="271"/>
        <end position="289"/>
    </location>
</feature>
<comment type="caution">
    <text evidence="13">The sequence shown here is derived from an EMBL/GenBank/DDBJ whole genome shotgun (WGS) entry which is preliminary data.</text>
</comment>
<dbReference type="SUPFAM" id="SSF54631">
    <property type="entry name" value="CBS-domain pair"/>
    <property type="match status" value="1"/>
</dbReference>
<dbReference type="InterPro" id="IPR001807">
    <property type="entry name" value="ClC"/>
</dbReference>
<dbReference type="InterPro" id="IPR014743">
    <property type="entry name" value="Cl-channel_core"/>
</dbReference>
<dbReference type="PANTHER" id="PTHR43427:SF6">
    <property type="entry name" value="CHLORIDE CHANNEL PROTEIN CLC-E"/>
    <property type="match status" value="1"/>
</dbReference>
<evidence type="ECO:0000256" key="7">
    <source>
        <dbReference type="ARBA" id="ARBA00023173"/>
    </source>
</evidence>
<dbReference type="CDD" id="cd02205">
    <property type="entry name" value="CBS_pair_SF"/>
    <property type="match status" value="1"/>
</dbReference>
<keyword evidence="4 11" id="KW-1133">Transmembrane helix</keyword>
<reference evidence="13 14" key="1">
    <citation type="journal article" date="2017" name="Front. Microbiol.">
        <title>Labilibaculum manganireducens gen. nov., sp. nov. and Labilibaculum filiforme sp. nov., Novel Bacteroidetes Isolated from Subsurface Sediments of the Baltic Sea.</title>
        <authorList>
            <person name="Vandieken V."/>
            <person name="Marshall I.P."/>
            <person name="Niemann H."/>
            <person name="Engelen B."/>
            <person name="Cypionka H."/>
        </authorList>
    </citation>
    <scope>NUCLEOTIDE SEQUENCE [LARGE SCALE GENOMIC DNA]</scope>
    <source>
        <strain evidence="13 14">59.16B</strain>
    </source>
</reference>
<dbReference type="GO" id="GO:0005254">
    <property type="term" value="F:chloride channel activity"/>
    <property type="evidence" value="ECO:0007669"/>
    <property type="project" value="UniProtKB-KW"/>
</dbReference>
<evidence type="ECO:0000256" key="6">
    <source>
        <dbReference type="ARBA" id="ARBA00023136"/>
    </source>
</evidence>
<keyword evidence="5" id="KW-0406">Ion transport</keyword>